<proteinExistence type="predicted"/>
<organism evidence="1 2">
    <name type="scientific">Saccharopolyspora spinosa</name>
    <dbReference type="NCBI Taxonomy" id="60894"/>
    <lineage>
        <taxon>Bacteria</taxon>
        <taxon>Bacillati</taxon>
        <taxon>Actinomycetota</taxon>
        <taxon>Actinomycetes</taxon>
        <taxon>Pseudonocardiales</taxon>
        <taxon>Pseudonocardiaceae</taxon>
        <taxon>Saccharopolyspora</taxon>
    </lineage>
</organism>
<dbReference type="EMBL" id="PJNB01000001">
    <property type="protein sequence ID" value="PKW15822.1"/>
    <property type="molecule type" value="Genomic_DNA"/>
</dbReference>
<dbReference type="AlphaFoldDB" id="A0A2N3XYU9"/>
<evidence type="ECO:0000313" key="1">
    <source>
        <dbReference type="EMBL" id="PKW15822.1"/>
    </source>
</evidence>
<protein>
    <submittedName>
        <fullName evidence="1">Uncharacterized protein</fullName>
    </submittedName>
</protein>
<name>A0A2N3XYU9_SACSN</name>
<dbReference type="STRING" id="994479.GCA_000194155_03626"/>
<dbReference type="Proteomes" id="UP000233786">
    <property type="component" value="Unassembled WGS sequence"/>
</dbReference>
<keyword evidence="2" id="KW-1185">Reference proteome</keyword>
<comment type="caution">
    <text evidence="1">The sequence shown here is derived from an EMBL/GenBank/DDBJ whole genome shotgun (WGS) entry which is preliminary data.</text>
</comment>
<sequence length="115" mass="13478">MLEWADISAVAVPETVTFHNGKSITLYRIPAVRKGPLMRRDRRGAYLVYLYSSFVFRWYAGESAVRIYHGDIDCSDEYPLPWTVEIDTEWDPITLTHRAQQWVRAHCAQFEKKRG</sequence>
<accession>A0A2N3XYU9</accession>
<evidence type="ECO:0000313" key="2">
    <source>
        <dbReference type="Proteomes" id="UP000233786"/>
    </source>
</evidence>
<reference evidence="1" key="1">
    <citation type="submission" date="2017-12" db="EMBL/GenBank/DDBJ databases">
        <title>Sequencing the genomes of 1000 Actinobacteria strains.</title>
        <authorList>
            <person name="Klenk H.-P."/>
        </authorList>
    </citation>
    <scope>NUCLEOTIDE SEQUENCE [LARGE SCALE GENOMIC DNA]</scope>
    <source>
        <strain evidence="1">DSM 44228</strain>
    </source>
</reference>
<gene>
    <name evidence="1" type="ORF">A8926_3592</name>
</gene>